<comment type="caution">
    <text evidence="2">The sequence shown here is derived from an EMBL/GenBank/DDBJ whole genome shotgun (WGS) entry which is preliminary data.</text>
</comment>
<organism evidence="2 3">
    <name type="scientific">Pseudomonas cichorii</name>
    <dbReference type="NCBI Taxonomy" id="36746"/>
    <lineage>
        <taxon>Bacteria</taxon>
        <taxon>Pseudomonadati</taxon>
        <taxon>Pseudomonadota</taxon>
        <taxon>Gammaproteobacteria</taxon>
        <taxon>Pseudomonadales</taxon>
        <taxon>Pseudomonadaceae</taxon>
        <taxon>Pseudomonas</taxon>
    </lineage>
</organism>
<dbReference type="Pfam" id="PF03050">
    <property type="entry name" value="DDE_Tnp_IS66"/>
    <property type="match status" value="1"/>
</dbReference>
<reference evidence="2 3" key="1">
    <citation type="submission" date="2018-08" db="EMBL/GenBank/DDBJ databases">
        <title>Recombination of ecologically and evolutionarily significant loci maintains genetic cohesion in the Pseudomonas syringae species complex.</title>
        <authorList>
            <person name="Dillon M."/>
            <person name="Thakur S."/>
            <person name="Almeida R.N.D."/>
            <person name="Weir B.S."/>
            <person name="Guttman D.S."/>
        </authorList>
    </citation>
    <scope>NUCLEOTIDE SEQUENCE [LARGE SCALE GENOMIC DNA]</scope>
    <source>
        <strain evidence="2 3">ICMP 3353</strain>
    </source>
</reference>
<evidence type="ECO:0000313" key="3">
    <source>
        <dbReference type="Proteomes" id="UP000277236"/>
    </source>
</evidence>
<evidence type="ECO:0000259" key="1">
    <source>
        <dbReference type="Pfam" id="PF03050"/>
    </source>
</evidence>
<feature type="domain" description="Transposase IS66 central" evidence="1">
    <location>
        <begin position="65"/>
        <end position="192"/>
    </location>
</feature>
<protein>
    <submittedName>
        <fullName evidence="2">ISPpu14, transposase Orf3</fullName>
    </submittedName>
</protein>
<accession>A0A3M4M2U7</accession>
<dbReference type="InterPro" id="IPR052344">
    <property type="entry name" value="Transposase-related"/>
</dbReference>
<dbReference type="PANTHER" id="PTHR33678">
    <property type="entry name" value="BLL1576 PROTEIN"/>
    <property type="match status" value="1"/>
</dbReference>
<dbReference type="Proteomes" id="UP000277236">
    <property type="component" value="Unassembled WGS sequence"/>
</dbReference>
<proteinExistence type="predicted"/>
<evidence type="ECO:0000313" key="2">
    <source>
        <dbReference type="EMBL" id="RMQ48057.1"/>
    </source>
</evidence>
<dbReference type="AlphaFoldDB" id="A0A3M4M2U7"/>
<dbReference type="PANTHER" id="PTHR33678:SF1">
    <property type="entry name" value="BLL1576 PROTEIN"/>
    <property type="match status" value="1"/>
</dbReference>
<gene>
    <name evidence="2" type="ORF">ALQ04_02768</name>
</gene>
<name>A0A3M4M2U7_PSECI</name>
<dbReference type="InterPro" id="IPR004291">
    <property type="entry name" value="Transposase_IS66_central"/>
</dbReference>
<sequence length="194" mass="21903">MTSSPNLDQMTPDQLRALAAQLLSKVDTMGQESRRDKTVIEQLSHEIAILKRHKFAKRSEQISPAPGEKKTHRAYVWAYSTTPFSALKSVVYEFTPSRAGEHARNFLGIWNGKLVCDDFAGYKAGFEQGITEIGCMAHARRKFFDLHVANKSQLAEQALHSIGGLYEVERQAKDMRDEDRWRLRQEIAVPIAGG</sequence>
<dbReference type="EMBL" id="RBRE01000033">
    <property type="protein sequence ID" value="RMQ48057.1"/>
    <property type="molecule type" value="Genomic_DNA"/>
</dbReference>